<evidence type="ECO:0000313" key="2">
    <source>
        <dbReference type="Proteomes" id="UP001522905"/>
    </source>
</evidence>
<dbReference type="InterPro" id="IPR014718">
    <property type="entry name" value="GH-type_carb-bd"/>
</dbReference>
<dbReference type="PANTHER" id="PTHR11122">
    <property type="entry name" value="APOSPORY-ASSOCIATED PROTEIN C-RELATED"/>
    <property type="match status" value="1"/>
</dbReference>
<dbReference type="InterPro" id="IPR037481">
    <property type="entry name" value="LacX"/>
</dbReference>
<dbReference type="RefSeq" id="WP_220727817.1">
    <property type="nucleotide sequence ID" value="NZ_BPLM01000001.1"/>
</dbReference>
<sequence length="288" mass="33367">MLVKLENEELTVLLNTKGAELTSVKDNKEHEYIWQADSKFWGRHAPVLFPIVGRLKDDFYLLHGNKYSMGQHGFARDNEFEALEKNDNSVLFELSENDETMSMYPYKFSLKIKYTLSNKTLSVDYIVKNNDTKLMYYSIGAHPAFNLSYNMENYKITINDGGSYKHIPLNKSLSDFEDTDELNANEPIRLNREFFKDDAKIIDTSDNSINSFVLSNDKDDYKIKVNAFNCKYTGIWSTYPKDGSFVCIEPWWGIADTTSHNHEINTKVGINELMPTKSNDYKLNIEFI</sequence>
<dbReference type="InterPro" id="IPR011013">
    <property type="entry name" value="Gal_mutarotase_sf_dom"/>
</dbReference>
<dbReference type="Proteomes" id="UP001522905">
    <property type="component" value="Unassembled WGS sequence"/>
</dbReference>
<reference evidence="1 2" key="1">
    <citation type="submission" date="2021-11" db="EMBL/GenBank/DDBJ databases">
        <title>Comparative genomics of bee honey and flower isolates.</title>
        <authorList>
            <person name="Bechtner J.D."/>
            <person name="Gallus M.K."/>
            <person name="Ehrmann M."/>
        </authorList>
    </citation>
    <scope>NUCLEOTIDE SEQUENCE [LARGE SCALE GENOMIC DNA]</scope>
    <source>
        <strain evidence="1 2">M161</strain>
    </source>
</reference>
<evidence type="ECO:0000313" key="1">
    <source>
        <dbReference type="EMBL" id="MCK8624105.1"/>
    </source>
</evidence>
<dbReference type="CDD" id="cd09024">
    <property type="entry name" value="Aldose_epim_lacX"/>
    <property type="match status" value="1"/>
</dbReference>
<dbReference type="EMBL" id="JAJIAO010000001">
    <property type="protein sequence ID" value="MCK8624105.1"/>
    <property type="molecule type" value="Genomic_DNA"/>
</dbReference>
<dbReference type="Pfam" id="PF01263">
    <property type="entry name" value="Aldose_epim"/>
    <property type="match status" value="1"/>
</dbReference>
<name>A0ABT0HZV1_9LACO</name>
<dbReference type="Gene3D" id="2.70.98.10">
    <property type="match status" value="1"/>
</dbReference>
<proteinExistence type="predicted"/>
<organism evidence="1 2">
    <name type="scientific">Apilactobacillus xinyiensis</name>
    <dbReference type="NCBI Taxonomy" id="2841032"/>
    <lineage>
        <taxon>Bacteria</taxon>
        <taxon>Bacillati</taxon>
        <taxon>Bacillota</taxon>
        <taxon>Bacilli</taxon>
        <taxon>Lactobacillales</taxon>
        <taxon>Lactobacillaceae</taxon>
        <taxon>Apilactobacillus</taxon>
    </lineage>
</organism>
<dbReference type="InterPro" id="IPR008183">
    <property type="entry name" value="Aldose_1/G6P_1-epimerase"/>
</dbReference>
<accession>A0ABT0HZV1</accession>
<protein>
    <submittedName>
        <fullName evidence="1">Aldose 1-epimerase family protein</fullName>
    </submittedName>
</protein>
<dbReference type="SUPFAM" id="SSF74650">
    <property type="entry name" value="Galactose mutarotase-like"/>
    <property type="match status" value="1"/>
</dbReference>
<comment type="caution">
    <text evidence="1">The sequence shown here is derived from an EMBL/GenBank/DDBJ whole genome shotgun (WGS) entry which is preliminary data.</text>
</comment>
<keyword evidence="2" id="KW-1185">Reference proteome</keyword>
<gene>
    <name evidence="1" type="ORF">LNP07_01015</name>
</gene>
<dbReference type="PANTHER" id="PTHR11122:SF13">
    <property type="entry name" value="GLUCOSE-6-PHOSPHATE 1-EPIMERASE"/>
    <property type="match status" value="1"/>
</dbReference>